<keyword evidence="3" id="KW-1185">Reference proteome</keyword>
<sequence length="120" mass="13318">MKTIAFLLFSVLLGVCFAEDFCPCTREYIPVCASNGITYGNKCTFKCAQRTDADLRIVYEGVCKVGRIERPRECICPAVILPVCTDRGTFDNSCQVSCYNQIHPGNPATILYRGECGEIM</sequence>
<dbReference type="GeneID" id="108559098"/>
<dbReference type="Pfam" id="PF00050">
    <property type="entry name" value="Kazal_1"/>
    <property type="match status" value="2"/>
</dbReference>
<keyword evidence="1" id="KW-0732">Signal</keyword>
<feature type="chain" id="PRO_5045750217" evidence="1">
    <location>
        <begin position="19"/>
        <end position="120"/>
    </location>
</feature>
<dbReference type="PROSITE" id="PS51465">
    <property type="entry name" value="KAZAL_2"/>
    <property type="match status" value="1"/>
</dbReference>
<name>A0ABM1MAX8_NICVS</name>
<dbReference type="PROSITE" id="PS00282">
    <property type="entry name" value="KAZAL_1"/>
    <property type="match status" value="1"/>
</dbReference>
<evidence type="ECO:0000313" key="3">
    <source>
        <dbReference type="Proteomes" id="UP000695000"/>
    </source>
</evidence>
<evidence type="ECO:0000256" key="1">
    <source>
        <dbReference type="SAM" id="SignalP"/>
    </source>
</evidence>
<dbReference type="Proteomes" id="UP000695000">
    <property type="component" value="Unplaced"/>
</dbReference>
<evidence type="ECO:0000259" key="2">
    <source>
        <dbReference type="PROSITE" id="PS51465"/>
    </source>
</evidence>
<dbReference type="InterPro" id="IPR036058">
    <property type="entry name" value="Kazal_dom_sf"/>
</dbReference>
<gene>
    <name evidence="4" type="primary">LOC108559098</name>
</gene>
<keyword evidence="4" id="KW-0722">Serine protease inhibitor</keyword>
<dbReference type="Gene3D" id="3.30.60.30">
    <property type="match status" value="2"/>
</dbReference>
<organism evidence="3 4">
    <name type="scientific">Nicrophorus vespilloides</name>
    <name type="common">Boreal carrion beetle</name>
    <dbReference type="NCBI Taxonomy" id="110193"/>
    <lineage>
        <taxon>Eukaryota</taxon>
        <taxon>Metazoa</taxon>
        <taxon>Ecdysozoa</taxon>
        <taxon>Arthropoda</taxon>
        <taxon>Hexapoda</taxon>
        <taxon>Insecta</taxon>
        <taxon>Pterygota</taxon>
        <taxon>Neoptera</taxon>
        <taxon>Endopterygota</taxon>
        <taxon>Coleoptera</taxon>
        <taxon>Polyphaga</taxon>
        <taxon>Staphyliniformia</taxon>
        <taxon>Silphidae</taxon>
        <taxon>Nicrophorinae</taxon>
        <taxon>Nicrophorus</taxon>
    </lineage>
</organism>
<feature type="domain" description="Kazal-like" evidence="2">
    <location>
        <begin position="10"/>
        <end position="65"/>
    </location>
</feature>
<dbReference type="CDD" id="cd00104">
    <property type="entry name" value="KAZAL_FS"/>
    <property type="match status" value="1"/>
</dbReference>
<evidence type="ECO:0000313" key="4">
    <source>
        <dbReference type="RefSeq" id="XP_017771728.1"/>
    </source>
</evidence>
<protein>
    <submittedName>
        <fullName evidence="4">Serine protease inhibitor dipetalogastin-like</fullName>
    </submittedName>
</protein>
<dbReference type="SUPFAM" id="SSF100895">
    <property type="entry name" value="Kazal-type serine protease inhibitors"/>
    <property type="match status" value="2"/>
</dbReference>
<dbReference type="SMART" id="SM00280">
    <property type="entry name" value="KAZAL"/>
    <property type="match status" value="2"/>
</dbReference>
<dbReference type="InterPro" id="IPR002350">
    <property type="entry name" value="Kazal_dom"/>
</dbReference>
<dbReference type="PANTHER" id="PTHR21312:SF30">
    <property type="entry name" value="SERINE PROTEASE INHIBITOR KAZAL-TYPE 11-RELATED"/>
    <property type="match status" value="1"/>
</dbReference>
<feature type="signal peptide" evidence="1">
    <location>
        <begin position="1"/>
        <end position="18"/>
    </location>
</feature>
<keyword evidence="4" id="KW-0646">Protease inhibitor</keyword>
<dbReference type="PANTHER" id="PTHR21312">
    <property type="entry name" value="SERINE PROTEASE INHIBITOR"/>
    <property type="match status" value="1"/>
</dbReference>
<dbReference type="RefSeq" id="XP_017771728.1">
    <property type="nucleotide sequence ID" value="XM_017916239.1"/>
</dbReference>
<dbReference type="GO" id="GO:0004867">
    <property type="term" value="F:serine-type endopeptidase inhibitor activity"/>
    <property type="evidence" value="ECO:0007669"/>
    <property type="project" value="UniProtKB-KW"/>
</dbReference>
<reference evidence="4" key="1">
    <citation type="submission" date="2025-08" db="UniProtKB">
        <authorList>
            <consortium name="RefSeq"/>
        </authorList>
    </citation>
    <scope>IDENTIFICATION</scope>
    <source>
        <tissue evidence="4">Whole Larva</tissue>
    </source>
</reference>
<accession>A0ABM1MAX8</accession>
<proteinExistence type="predicted"/>